<dbReference type="InterPro" id="IPR022221">
    <property type="entry name" value="TypeIII_RM_meth"/>
</dbReference>
<evidence type="ECO:0000259" key="1">
    <source>
        <dbReference type="Pfam" id="PF12564"/>
    </source>
</evidence>
<comment type="caution">
    <text evidence="2">The sequence shown here is derived from an EMBL/GenBank/DDBJ whole genome shotgun (WGS) entry which is preliminary data.</text>
</comment>
<dbReference type="Proteomes" id="UP000182278">
    <property type="component" value="Unassembled WGS sequence"/>
</dbReference>
<accession>A0A1J4SD91</accession>
<reference evidence="2 3" key="1">
    <citation type="journal article" date="2016" name="Environ. Microbiol.">
        <title>Genomic resolution of a cold subsurface aquifer community provides metabolic insights for novel microbes adapted to high CO concentrations.</title>
        <authorList>
            <person name="Probst A.J."/>
            <person name="Castelle C.J."/>
            <person name="Singh A."/>
            <person name="Brown C.T."/>
            <person name="Anantharaman K."/>
            <person name="Sharon I."/>
            <person name="Hug L.A."/>
            <person name="Burstein D."/>
            <person name="Emerson J.B."/>
            <person name="Thomas B.C."/>
            <person name="Banfield J.F."/>
        </authorList>
    </citation>
    <scope>NUCLEOTIDE SEQUENCE [LARGE SCALE GENOMIC DNA]</scope>
    <source>
        <strain evidence="2">CG1_02_38_46</strain>
    </source>
</reference>
<evidence type="ECO:0000313" key="2">
    <source>
        <dbReference type="EMBL" id="OIN96205.1"/>
    </source>
</evidence>
<organism evidence="2 3">
    <name type="scientific">Candidatus Desantisbacteria bacterium CG1_02_38_46</name>
    <dbReference type="NCBI Taxonomy" id="1817893"/>
    <lineage>
        <taxon>Bacteria</taxon>
        <taxon>Candidatus Desantisiibacteriota</taxon>
    </lineage>
</organism>
<evidence type="ECO:0000313" key="3">
    <source>
        <dbReference type="Proteomes" id="UP000182278"/>
    </source>
</evidence>
<feature type="domain" description="Type III restriction/modification enzyme methylation subunit" evidence="1">
    <location>
        <begin position="37"/>
        <end position="92"/>
    </location>
</feature>
<proteinExistence type="predicted"/>
<protein>
    <recommendedName>
        <fullName evidence="1">Type III restriction/modification enzyme methylation subunit domain-containing protein</fullName>
    </recommendedName>
</protein>
<dbReference type="AlphaFoldDB" id="A0A1J4SD91"/>
<dbReference type="EMBL" id="MNUO01000108">
    <property type="protein sequence ID" value="OIN96205.1"/>
    <property type="molecule type" value="Genomic_DNA"/>
</dbReference>
<sequence>MQNLFNELKTLLEKDNRLVIEGKLLKNKVIELALKLDSELLKLLLKNESIKKHFFQEVEGALVFDKIKFQKFVSNKAFLPDSYTSFKNKIGLVTENEEYLSESKEVVLTWPYKDCVLEGGMEKEDEKRAEIFYNEILAPDEIDRLLEPKVLTNFKRIDKDGEHKVKEKIIFLDFLRMVLRYSFCAFCRRGSS</sequence>
<gene>
    <name evidence="2" type="ORF">AUJ66_07155</name>
</gene>
<dbReference type="Pfam" id="PF12564">
    <property type="entry name" value="TypeIII_RM_meth"/>
    <property type="match status" value="1"/>
</dbReference>
<name>A0A1J4SD91_9BACT</name>
<dbReference type="STRING" id="1817893.AUJ66_07155"/>